<proteinExistence type="predicted"/>
<name>A0A7G9L6K7_9FLAO</name>
<dbReference type="AlphaFoldDB" id="A0A7G9L6K7"/>
<gene>
    <name evidence="1" type="ORF">H9W90_08525</name>
</gene>
<sequence length="453" mass="49014">MKIKFKNLIYYFTLAILLVSCQEDEVDYTPKVYAPSPDLSVATGNVTDTSFDVNYISQGDGVLYYAIDLSSEPAPDAEAIIRRNSGAIVTAKADLTSGTAWTYTMDTNVYGAYDYSIYSVMTSVDGIASSVIKTNVTTTDTVAPEFVRDDTTPAHNVTPGTNSPFGTITLAFSEPVFYKGGDVTFQGFFGGRTITVNGASNFSTNGTTVTIADHGTFSPDDAIVVTWADGTFQDKSGKNVAELAQFAYYFYTRDFSIAEKASLMPGQYDYSTVFYGALNGFYSGLNTGNPGAFLPATGSYEITADASDATGHTLVGINLFSGFVNLGLTDEPQSLPIVINPTVADELDVMPNVPSVITAGEPTYWSNYGGSIFGIPFELPGFYDFDAGTITHYVQLKFSSDGAGLDDIDYIYTRTDDYARSRDAKSMSMDELINLSKSRKKLSKKDFNGTFSY</sequence>
<dbReference type="Proteomes" id="UP000515808">
    <property type="component" value="Chromosome"/>
</dbReference>
<protein>
    <submittedName>
        <fullName evidence="1">Uncharacterized protein</fullName>
    </submittedName>
</protein>
<dbReference type="RefSeq" id="WP_187481200.1">
    <property type="nucleotide sequence ID" value="NZ_CP060695.1"/>
</dbReference>
<evidence type="ECO:0000313" key="1">
    <source>
        <dbReference type="EMBL" id="QNM84256.1"/>
    </source>
</evidence>
<keyword evidence="2" id="KW-1185">Reference proteome</keyword>
<organism evidence="1 2">
    <name type="scientific">Polaribacter pectinis</name>
    <dbReference type="NCBI Taxonomy" id="2738844"/>
    <lineage>
        <taxon>Bacteria</taxon>
        <taxon>Pseudomonadati</taxon>
        <taxon>Bacteroidota</taxon>
        <taxon>Flavobacteriia</taxon>
        <taxon>Flavobacteriales</taxon>
        <taxon>Flavobacteriaceae</taxon>
    </lineage>
</organism>
<dbReference type="EMBL" id="CP060695">
    <property type="protein sequence ID" value="QNM84256.1"/>
    <property type="molecule type" value="Genomic_DNA"/>
</dbReference>
<evidence type="ECO:0000313" key="2">
    <source>
        <dbReference type="Proteomes" id="UP000515808"/>
    </source>
</evidence>
<dbReference type="KEGG" id="ppec:H9W90_08525"/>
<dbReference type="PROSITE" id="PS51257">
    <property type="entry name" value="PROKAR_LIPOPROTEIN"/>
    <property type="match status" value="1"/>
</dbReference>
<accession>A0A7G9L6K7</accession>
<reference evidence="1 2" key="1">
    <citation type="submission" date="2020-08" db="EMBL/GenBank/DDBJ databases">
        <title>Polaribacter sp. L12M9 isolated from gut of the Korean scallop.</title>
        <authorList>
            <person name="Jeong Y.S."/>
        </authorList>
    </citation>
    <scope>NUCLEOTIDE SEQUENCE [LARGE SCALE GENOMIC DNA]</scope>
    <source>
        <strain evidence="1 2">L12M9</strain>
    </source>
</reference>